<dbReference type="GO" id="GO:0005886">
    <property type="term" value="C:plasma membrane"/>
    <property type="evidence" value="ECO:0007669"/>
    <property type="project" value="TreeGrafter"/>
</dbReference>
<evidence type="ECO:0000256" key="1">
    <source>
        <dbReference type="ARBA" id="ARBA00003937"/>
    </source>
</evidence>
<dbReference type="InterPro" id="IPR008278">
    <property type="entry name" value="4-PPantetheinyl_Trfase_dom"/>
</dbReference>
<evidence type="ECO:0000256" key="5">
    <source>
        <dbReference type="ARBA" id="ARBA00019087"/>
    </source>
</evidence>
<evidence type="ECO:0000259" key="14">
    <source>
        <dbReference type="Pfam" id="PF01648"/>
    </source>
</evidence>
<dbReference type="InterPro" id="IPR041354">
    <property type="entry name" value="4PPT_N"/>
</dbReference>
<dbReference type="Pfam" id="PF01648">
    <property type="entry name" value="ACPS"/>
    <property type="match status" value="1"/>
</dbReference>
<dbReference type="PANTHER" id="PTHR38096:SF1">
    <property type="entry name" value="ENTEROBACTIN SYNTHASE COMPONENT D"/>
    <property type="match status" value="1"/>
</dbReference>
<accession>A0AAN0MCC2</accession>
<comment type="catalytic activity">
    <reaction evidence="11">
        <text>apo-[peptidyl-carrier protein] + CoA = holo-[peptidyl-carrier protein] + adenosine 3',5'-bisphosphate + H(+)</text>
        <dbReference type="Rhea" id="RHEA:46228"/>
        <dbReference type="Rhea" id="RHEA-COMP:11479"/>
        <dbReference type="Rhea" id="RHEA-COMP:11480"/>
        <dbReference type="ChEBI" id="CHEBI:15378"/>
        <dbReference type="ChEBI" id="CHEBI:29999"/>
        <dbReference type="ChEBI" id="CHEBI:57287"/>
        <dbReference type="ChEBI" id="CHEBI:58343"/>
        <dbReference type="ChEBI" id="CHEBI:64479"/>
    </reaction>
</comment>
<dbReference type="InterPro" id="IPR003542">
    <property type="entry name" value="Enbac_synth_compD-like"/>
</dbReference>
<dbReference type="RefSeq" id="WP_373635708.1">
    <property type="nucleotide sequence ID" value="NZ_CP151767.2"/>
</dbReference>
<keyword evidence="17" id="KW-1185">Reference proteome</keyword>
<feature type="binding site" evidence="12">
    <location>
        <position position="52"/>
    </location>
    <ligand>
        <name>CoA</name>
        <dbReference type="ChEBI" id="CHEBI:57287"/>
    </ligand>
</feature>
<feature type="binding site" evidence="13">
    <location>
        <position position="117"/>
    </location>
    <ligand>
        <name>Mg(2+)</name>
        <dbReference type="ChEBI" id="CHEBI:18420"/>
    </ligand>
</feature>
<feature type="domain" description="4'-phosphopantetheinyl transferase" evidence="14">
    <location>
        <begin position="113"/>
        <end position="192"/>
    </location>
</feature>
<evidence type="ECO:0000256" key="2">
    <source>
        <dbReference type="ARBA" id="ARBA00004993"/>
    </source>
</evidence>
<dbReference type="GO" id="GO:0009239">
    <property type="term" value="P:enterobactin biosynthetic process"/>
    <property type="evidence" value="ECO:0007669"/>
    <property type="project" value="UniProtKB-KW"/>
</dbReference>
<dbReference type="InterPro" id="IPR037143">
    <property type="entry name" value="4-PPantetheinyl_Trfase_dom_sf"/>
</dbReference>
<sequence length="224" mass="24132">MSSSAGSLPALATMAAGMFPPPFVVAVTDPRADYPDLHPTEAPHTSGMIAKRLREFRAGRHAARTAMRELGLSDPAVPVGPDRAPIWPDGINGSITHCDTACIAIAHRGRETVGIDIEPDQPLPDELIDLVCSPAEQARLATADRGRMARVIFSAKEAVFKAQYPITRQMIDFNAMDITPDLANQKFLAVFQTPVGLFEKGFAITGRIALENGFILSGMTLNPR</sequence>
<proteinExistence type="inferred from homology"/>
<evidence type="ECO:0000256" key="7">
    <source>
        <dbReference type="ARBA" id="ARBA00023191"/>
    </source>
</evidence>
<dbReference type="GO" id="GO:0009366">
    <property type="term" value="C:enterobactin synthetase complex"/>
    <property type="evidence" value="ECO:0007669"/>
    <property type="project" value="InterPro"/>
</dbReference>
<evidence type="ECO:0000256" key="9">
    <source>
        <dbReference type="ARBA" id="ARBA00031996"/>
    </source>
</evidence>
<feature type="binding site" evidence="12">
    <location>
        <position position="116"/>
    </location>
    <ligand>
        <name>CoA</name>
        <dbReference type="ChEBI" id="CHEBI:57287"/>
    </ligand>
</feature>
<comment type="pathway">
    <text evidence="2">Siderophore biosynthesis; enterobactin biosynthesis.</text>
</comment>
<protein>
    <recommendedName>
        <fullName evidence="5">Enterobactin synthase component D</fullName>
    </recommendedName>
    <alternativeName>
        <fullName evidence="8">4'-phosphopantetheinyl transferase EntD</fullName>
    </alternativeName>
    <alternativeName>
        <fullName evidence="9">Enterochelin synthase D</fullName>
    </alternativeName>
</protein>
<dbReference type="Gene3D" id="3.90.470.20">
    <property type="entry name" value="4'-phosphopantetheinyl transferase domain"/>
    <property type="match status" value="1"/>
</dbReference>
<evidence type="ECO:0000256" key="8">
    <source>
        <dbReference type="ARBA" id="ARBA00029894"/>
    </source>
</evidence>
<keyword evidence="7" id="KW-0259">Enterobactin biosynthesis</keyword>
<evidence type="ECO:0000259" key="15">
    <source>
        <dbReference type="Pfam" id="PF17837"/>
    </source>
</evidence>
<comment type="catalytic activity">
    <reaction evidence="10">
        <text>apo-[aryl-carrier protein] + CoA = holo-[aryl-carrier protein] + adenosine 3',5'-bisphosphate + H(+)</text>
        <dbReference type="Rhea" id="RHEA:48404"/>
        <dbReference type="Rhea" id="RHEA-COMP:15903"/>
        <dbReference type="Rhea" id="RHEA-COMP:17557"/>
        <dbReference type="ChEBI" id="CHEBI:15378"/>
        <dbReference type="ChEBI" id="CHEBI:29999"/>
        <dbReference type="ChEBI" id="CHEBI:57287"/>
        <dbReference type="ChEBI" id="CHEBI:58343"/>
        <dbReference type="ChEBI" id="CHEBI:64479"/>
    </reaction>
</comment>
<reference evidence="17" key="1">
    <citation type="submission" date="2024-04" db="EMBL/GenBank/DDBJ databases">
        <title>Phylogenomic analyses of a clade within the roseobacter group suggest taxonomic reassignments of species of the genera Aestuariivita, Citreicella, Loktanella, Nautella, Pelagibaca, Ruegeria, Thalassobius, Thiobacimonas and Tropicibacter, and the proposal o.</title>
        <authorList>
            <person name="Jeon C.O."/>
        </authorList>
    </citation>
    <scope>NUCLEOTIDE SEQUENCE [LARGE SCALE GENOMIC DNA]</scope>
    <source>
        <strain evidence="17">SS1-5</strain>
    </source>
</reference>
<evidence type="ECO:0000256" key="11">
    <source>
        <dbReference type="ARBA" id="ARBA00049191"/>
    </source>
</evidence>
<comment type="subunit">
    <text evidence="4">EntB, EntD, EntE, and EntF form a multienzyme complex called enterobactin synthase.</text>
</comment>
<comment type="cofactor">
    <cofactor evidence="13">
        <name>Mg(2+)</name>
        <dbReference type="ChEBI" id="CHEBI:18420"/>
    </cofactor>
</comment>
<dbReference type="Pfam" id="PF17837">
    <property type="entry name" value="4PPT_N"/>
    <property type="match status" value="1"/>
</dbReference>
<feature type="binding site" evidence="12">
    <location>
        <position position="161"/>
    </location>
    <ligand>
        <name>CoA</name>
        <dbReference type="ChEBI" id="CHEBI:57287"/>
    </ligand>
</feature>
<dbReference type="GO" id="GO:0008897">
    <property type="term" value="F:holo-[acyl-carrier-protein] synthase activity"/>
    <property type="evidence" value="ECO:0007669"/>
    <property type="project" value="InterPro"/>
</dbReference>
<name>A0AAN0MCC2_9RHOB</name>
<feature type="binding site" evidence="13">
    <location>
        <position position="118"/>
    </location>
    <ligand>
        <name>Mg(2+)</name>
        <dbReference type="ChEBI" id="CHEBI:18420"/>
    </ligand>
</feature>
<evidence type="ECO:0000313" key="16">
    <source>
        <dbReference type="EMBL" id="WZU68975.2"/>
    </source>
</evidence>
<dbReference type="GO" id="GO:0000287">
    <property type="term" value="F:magnesium ion binding"/>
    <property type="evidence" value="ECO:0007669"/>
    <property type="project" value="InterPro"/>
</dbReference>
<dbReference type="AlphaFoldDB" id="A0AAN0MCC2"/>
<comment type="similarity">
    <text evidence="3">Belongs to the P-Pant transferase superfamily. EntD family.</text>
</comment>
<dbReference type="EMBL" id="CP151767">
    <property type="protein sequence ID" value="WZU68975.2"/>
    <property type="molecule type" value="Genomic_DNA"/>
</dbReference>
<evidence type="ECO:0000313" key="17">
    <source>
        <dbReference type="Proteomes" id="UP001470809"/>
    </source>
</evidence>
<feature type="binding site" evidence="12">
    <location>
        <begin position="96"/>
        <end position="97"/>
    </location>
    <ligand>
        <name>CoA</name>
        <dbReference type="ChEBI" id="CHEBI:57287"/>
    </ligand>
</feature>
<dbReference type="Proteomes" id="UP001470809">
    <property type="component" value="Chromosome"/>
</dbReference>
<evidence type="ECO:0000256" key="12">
    <source>
        <dbReference type="PIRSR" id="PIRSR603542-1"/>
    </source>
</evidence>
<keyword evidence="13" id="KW-0479">Metal-binding</keyword>
<evidence type="ECO:0000256" key="10">
    <source>
        <dbReference type="ARBA" id="ARBA00049176"/>
    </source>
</evidence>
<dbReference type="SUPFAM" id="SSF56214">
    <property type="entry name" value="4'-phosphopantetheinyl transferase"/>
    <property type="match status" value="1"/>
</dbReference>
<keyword evidence="6 16" id="KW-0808">Transferase</keyword>
<feature type="domain" description="4'-phosphopantetheinyl transferase N-terminal" evidence="15">
    <location>
        <begin position="45"/>
        <end position="106"/>
    </location>
</feature>
<reference evidence="16 17" key="2">
    <citation type="submission" date="2024-08" db="EMBL/GenBank/DDBJ databases">
        <title>Phylogenomic analyses of a clade within the roseobacter group suggest taxonomic reassignments of species of the genera Aestuariivita, Citreicella, Loktanella, Nautella, Pelagibaca, Ruegeria, Thalassobius, Thiobacimonas and Tropicibacter, and the proposal o.</title>
        <authorList>
            <person name="Jeon C.O."/>
        </authorList>
    </citation>
    <scope>NUCLEOTIDE SEQUENCE [LARGE SCALE GENOMIC DNA]</scope>
    <source>
        <strain evidence="16 17">SS1-5</strain>
    </source>
</reference>
<evidence type="ECO:0000256" key="13">
    <source>
        <dbReference type="PIRSR" id="PIRSR603542-2"/>
    </source>
</evidence>
<feature type="binding site" evidence="13">
    <location>
        <position position="116"/>
    </location>
    <ligand>
        <name>Mg(2+)</name>
        <dbReference type="ChEBI" id="CHEBI:18420"/>
    </ligand>
</feature>
<dbReference type="PANTHER" id="PTHR38096">
    <property type="entry name" value="ENTEROBACTIN SYNTHASE COMPONENT D"/>
    <property type="match status" value="1"/>
</dbReference>
<gene>
    <name evidence="16" type="ORF">AABB31_08975</name>
</gene>
<evidence type="ECO:0000256" key="3">
    <source>
        <dbReference type="ARBA" id="ARBA00008342"/>
    </source>
</evidence>
<evidence type="ECO:0000256" key="6">
    <source>
        <dbReference type="ARBA" id="ARBA00022679"/>
    </source>
</evidence>
<feature type="binding site" evidence="12">
    <location>
        <position position="60"/>
    </location>
    <ligand>
        <name>CoA</name>
        <dbReference type="ChEBI" id="CHEBI:57287"/>
    </ligand>
</feature>
<keyword evidence="13" id="KW-0460">Magnesium</keyword>
<feature type="binding site" evidence="12">
    <location>
        <position position="157"/>
    </location>
    <ligand>
        <name>CoA</name>
        <dbReference type="ChEBI" id="CHEBI:57287"/>
    </ligand>
</feature>
<comment type="function">
    <text evidence="1">Involved in the biosynthesis of the siderophore enterobactin (enterochelin), which is a macrocyclic trimeric lactone of N-(2,3-dihydroxybenzoyl)-serine. The serine trilactone serves as a scaffolding for the three catechol functionalities that provide hexadentate coordination for the tightly ligated iron(2+) atoms. Plays an essential role in the assembly of the enterobactin by catalyzing the transfer of the 4'-phosphopantetheine (Ppant) moiety from coenzyme A to the apo-domains of both EntB (ArCP domain) and EntF (PCP domain) to yield their holo-forms which make them competent for the activation of 2,3-dihydroxybenzoate (DHB) and L-serine, respectively.</text>
</comment>
<evidence type="ECO:0000256" key="4">
    <source>
        <dbReference type="ARBA" id="ARBA00011503"/>
    </source>
</evidence>
<dbReference type="PRINTS" id="PR01399">
    <property type="entry name" value="ENTSNTHTASED"/>
</dbReference>
<organism evidence="16 17">
    <name type="scientific">Yoonia rhodophyticola</name>
    <dbReference type="NCBI Taxonomy" id="3137370"/>
    <lineage>
        <taxon>Bacteria</taxon>
        <taxon>Pseudomonadati</taxon>
        <taxon>Pseudomonadota</taxon>
        <taxon>Alphaproteobacteria</taxon>
        <taxon>Rhodobacterales</taxon>
        <taxon>Paracoccaceae</taxon>
        <taxon>Yoonia</taxon>
    </lineage>
</organism>
<dbReference type="KEGG" id="yrh:AABB31_08975"/>